<name>A0A109BIF3_HYPSL</name>
<dbReference type="AlphaFoldDB" id="A0A109BIF3"/>
<dbReference type="Pfam" id="PF01243">
    <property type="entry name" value="PNPOx_N"/>
    <property type="match status" value="1"/>
</dbReference>
<organism evidence="2 3">
    <name type="scientific">Hyphomicrobium sulfonivorans</name>
    <dbReference type="NCBI Taxonomy" id="121290"/>
    <lineage>
        <taxon>Bacteria</taxon>
        <taxon>Pseudomonadati</taxon>
        <taxon>Pseudomonadota</taxon>
        <taxon>Alphaproteobacteria</taxon>
        <taxon>Hyphomicrobiales</taxon>
        <taxon>Hyphomicrobiaceae</taxon>
        <taxon>Hyphomicrobium</taxon>
    </lineage>
</organism>
<comment type="caution">
    <text evidence="2">The sequence shown here is derived from an EMBL/GenBank/DDBJ whole genome shotgun (WGS) entry which is preliminary data.</text>
</comment>
<dbReference type="RefSeq" id="WP_068461099.1">
    <property type="nucleotide sequence ID" value="NZ_LMTR01000045.1"/>
</dbReference>
<dbReference type="InterPro" id="IPR012349">
    <property type="entry name" value="Split_barrel_FMN-bd"/>
</dbReference>
<dbReference type="OrthoDB" id="9790331at2"/>
<proteinExistence type="predicted"/>
<dbReference type="PANTHER" id="PTHR42815:SF2">
    <property type="entry name" value="FAD-BINDING, PUTATIVE (AFU_ORTHOLOGUE AFUA_6G07600)-RELATED"/>
    <property type="match status" value="1"/>
</dbReference>
<dbReference type="Gene3D" id="2.30.110.10">
    <property type="entry name" value="Electron Transport, Fmn-binding Protein, Chain A"/>
    <property type="match status" value="1"/>
</dbReference>
<evidence type="ECO:0000313" key="2">
    <source>
        <dbReference type="EMBL" id="KWT69401.1"/>
    </source>
</evidence>
<dbReference type="PANTHER" id="PTHR42815">
    <property type="entry name" value="FAD-BINDING, PUTATIVE (AFU_ORTHOLOGUE AFUA_6G07600)-RELATED"/>
    <property type="match status" value="1"/>
</dbReference>
<dbReference type="InterPro" id="IPR011576">
    <property type="entry name" value="Pyridox_Oxase_N"/>
</dbReference>
<dbReference type="PATRIC" id="fig|121290.4.peg.2720"/>
<accession>A0A109BIF3</accession>
<dbReference type="Proteomes" id="UP000059074">
    <property type="component" value="Unassembled WGS sequence"/>
</dbReference>
<feature type="domain" description="Pyridoxamine 5'-phosphate oxidase N-terminal" evidence="1">
    <location>
        <begin position="34"/>
        <end position="127"/>
    </location>
</feature>
<dbReference type="EMBL" id="LMTR01000045">
    <property type="protein sequence ID" value="KWT69401.1"/>
    <property type="molecule type" value="Genomic_DNA"/>
</dbReference>
<protein>
    <submittedName>
        <fullName evidence="2">Pyridoxamine 5'-phosphate oxidase-related, FMN-binding</fullName>
    </submittedName>
</protein>
<evidence type="ECO:0000259" key="1">
    <source>
        <dbReference type="Pfam" id="PF01243"/>
    </source>
</evidence>
<sequence>MSQLYGPSHRRLHDQFGTGPLADRLEELSHAEFDDADREFITNAPMFFLSTVDTLGRPTVSYKGGAPGFVRITGANELLFPSYDGNGMFLSVGNIAATANIGMLFIDFEHPRRLRLQGAAKVAAPNGHAADYPGAQLLISVQIERIFVNCGRYIHRTRERLSAHLPDENGQQPFPIWKRLDLMEGSLSDADQQKADAAGGIVPIMCYRGEDEPPAL</sequence>
<dbReference type="STRING" id="121290.APY04_1484"/>
<keyword evidence="3" id="KW-1185">Reference proteome</keyword>
<evidence type="ECO:0000313" key="3">
    <source>
        <dbReference type="Proteomes" id="UP000059074"/>
    </source>
</evidence>
<dbReference type="SUPFAM" id="SSF50475">
    <property type="entry name" value="FMN-binding split barrel"/>
    <property type="match status" value="1"/>
</dbReference>
<reference evidence="2 3" key="1">
    <citation type="submission" date="2015-10" db="EMBL/GenBank/DDBJ databases">
        <title>Transcriptomic analysis of a linuron degrading triple-species bacterial consortium.</title>
        <authorList>
            <person name="Albers P."/>
        </authorList>
    </citation>
    <scope>NUCLEOTIDE SEQUENCE [LARGE SCALE GENOMIC DNA]</scope>
    <source>
        <strain evidence="2 3">WDL6</strain>
    </source>
</reference>
<gene>
    <name evidence="2" type="ORF">APY04_1484</name>
</gene>